<evidence type="ECO:0000256" key="12">
    <source>
        <dbReference type="SAM" id="Phobius"/>
    </source>
</evidence>
<dbReference type="InterPro" id="IPR056264">
    <property type="entry name" value="R2_ABCA1-4-like"/>
</dbReference>
<evidence type="ECO:0000256" key="1">
    <source>
        <dbReference type="ARBA" id="ARBA00004439"/>
    </source>
</evidence>
<dbReference type="PROSITE" id="PS50893">
    <property type="entry name" value="ABC_TRANSPORTER_2"/>
    <property type="match status" value="2"/>
</dbReference>
<reference evidence="14 15" key="1">
    <citation type="submission" date="2024-09" db="EMBL/GenBank/DDBJ databases">
        <title>A chromosome-level genome assembly of Gray's grenadier anchovy, Coilia grayii.</title>
        <authorList>
            <person name="Fu Z."/>
        </authorList>
    </citation>
    <scope>NUCLEOTIDE SEQUENCE [LARGE SCALE GENOMIC DNA]</scope>
    <source>
        <strain evidence="14">G4</strain>
        <tissue evidence="14">Muscle</tissue>
    </source>
</reference>
<protein>
    <recommendedName>
        <fullName evidence="13">ABC transporter domain-containing protein</fullName>
    </recommendedName>
</protein>
<feature type="transmembrane region" description="Helical" evidence="12">
    <location>
        <begin position="4415"/>
        <end position="4442"/>
    </location>
</feature>
<keyword evidence="7" id="KW-1278">Translocase</keyword>
<accession>A0ABD1J3Z5</accession>
<dbReference type="Proteomes" id="UP001591681">
    <property type="component" value="Unassembled WGS sequence"/>
</dbReference>
<evidence type="ECO:0000256" key="9">
    <source>
        <dbReference type="ARBA" id="ARBA00023055"/>
    </source>
</evidence>
<keyword evidence="10 12" id="KW-0472">Membrane</keyword>
<feature type="transmembrane region" description="Helical" evidence="12">
    <location>
        <begin position="4572"/>
        <end position="4594"/>
    </location>
</feature>
<evidence type="ECO:0000256" key="7">
    <source>
        <dbReference type="ARBA" id="ARBA00022967"/>
    </source>
</evidence>
<proteinExistence type="predicted"/>
<feature type="domain" description="ABC transporter" evidence="13">
    <location>
        <begin position="4641"/>
        <end position="4879"/>
    </location>
</feature>
<dbReference type="EMBL" id="JBHFQA010000020">
    <property type="protein sequence ID" value="KAL2081579.1"/>
    <property type="molecule type" value="Genomic_DNA"/>
</dbReference>
<feature type="transmembrane region" description="Helical" evidence="12">
    <location>
        <begin position="3638"/>
        <end position="3659"/>
    </location>
</feature>
<name>A0ABD1J3Z5_9TELE</name>
<dbReference type="GO" id="GO:0005524">
    <property type="term" value="F:ATP binding"/>
    <property type="evidence" value="ECO:0007669"/>
    <property type="project" value="UniProtKB-KW"/>
</dbReference>
<dbReference type="Pfam" id="PF00005">
    <property type="entry name" value="ABC_tran"/>
    <property type="match status" value="2"/>
</dbReference>
<dbReference type="Pfam" id="PF12698">
    <property type="entry name" value="ABC2_membrane_3"/>
    <property type="match status" value="2"/>
</dbReference>
<feature type="transmembrane region" description="Helical" evidence="12">
    <location>
        <begin position="3453"/>
        <end position="3473"/>
    </location>
</feature>
<keyword evidence="11" id="KW-0968">Cytoplasmic vesicle</keyword>
<dbReference type="FunFam" id="3.40.50.300:FF:000298">
    <property type="entry name" value="ATP-binding cassette sub-family A member 12"/>
    <property type="match status" value="1"/>
</dbReference>
<dbReference type="GO" id="GO:0032376">
    <property type="term" value="P:positive regulation of cholesterol transport"/>
    <property type="evidence" value="ECO:0007669"/>
    <property type="project" value="UniProtKB-ARBA"/>
</dbReference>
<dbReference type="InterPro" id="IPR003593">
    <property type="entry name" value="AAA+_ATPase"/>
</dbReference>
<keyword evidence="4" id="KW-0677">Repeat</keyword>
<dbReference type="FunFam" id="3.40.50.300:FF:000689">
    <property type="entry name" value="ATP binding cassette subfamily A member 12"/>
    <property type="match status" value="1"/>
</dbReference>
<dbReference type="InterPro" id="IPR026082">
    <property type="entry name" value="ABCA"/>
</dbReference>
<keyword evidence="3 12" id="KW-0812">Transmembrane</keyword>
<evidence type="ECO:0000256" key="3">
    <source>
        <dbReference type="ARBA" id="ARBA00022692"/>
    </source>
</evidence>
<feature type="transmembrane region" description="Helical" evidence="12">
    <location>
        <begin position="4486"/>
        <end position="4510"/>
    </location>
</feature>
<comment type="subcellular location">
    <subcellularLocation>
        <location evidence="1">Cytoplasmic vesicle membrane</location>
        <topology evidence="1">Multi-pass membrane protein</topology>
    </subcellularLocation>
</comment>
<dbReference type="Pfam" id="PF23321">
    <property type="entry name" value="R1_ABCA1"/>
    <property type="match status" value="1"/>
</dbReference>
<comment type="caution">
    <text evidence="14">The sequence shown here is derived from an EMBL/GenBank/DDBJ whole genome shotgun (WGS) entry which is preliminary data.</text>
</comment>
<evidence type="ECO:0000256" key="6">
    <source>
        <dbReference type="ARBA" id="ARBA00022840"/>
    </source>
</evidence>
<evidence type="ECO:0000256" key="4">
    <source>
        <dbReference type="ARBA" id="ARBA00022737"/>
    </source>
</evidence>
<feature type="domain" description="ABC transporter" evidence="13">
    <location>
        <begin position="3734"/>
        <end position="3965"/>
    </location>
</feature>
<feature type="transmembrane region" description="Helical" evidence="12">
    <location>
        <begin position="24"/>
        <end position="42"/>
    </location>
</feature>
<dbReference type="GO" id="GO:0030659">
    <property type="term" value="C:cytoplasmic vesicle membrane"/>
    <property type="evidence" value="ECO:0007669"/>
    <property type="project" value="UniProtKB-SubCell"/>
</dbReference>
<feature type="transmembrane region" description="Helical" evidence="12">
    <location>
        <begin position="3565"/>
        <end position="3584"/>
    </location>
</feature>
<evidence type="ECO:0000256" key="8">
    <source>
        <dbReference type="ARBA" id="ARBA00022989"/>
    </source>
</evidence>
<dbReference type="SMART" id="SM00382">
    <property type="entry name" value="AAA"/>
    <property type="match status" value="2"/>
</dbReference>
<dbReference type="PROSITE" id="PS00211">
    <property type="entry name" value="ABC_TRANSPORTER_1"/>
    <property type="match status" value="1"/>
</dbReference>
<gene>
    <name evidence="14" type="ORF">ACEWY4_023432</name>
</gene>
<feature type="transmembrane region" description="Helical" evidence="12">
    <location>
        <begin position="3533"/>
        <end position="3553"/>
    </location>
</feature>
<dbReference type="InterPro" id="IPR013525">
    <property type="entry name" value="ABC2_TM"/>
</dbReference>
<feature type="transmembrane region" description="Helical" evidence="12">
    <location>
        <begin position="4454"/>
        <end position="4474"/>
    </location>
</feature>
<dbReference type="GO" id="GO:0006869">
    <property type="term" value="P:lipid transport"/>
    <property type="evidence" value="ECO:0007669"/>
    <property type="project" value="UniProtKB-KW"/>
</dbReference>
<evidence type="ECO:0000256" key="5">
    <source>
        <dbReference type="ARBA" id="ARBA00022741"/>
    </source>
</evidence>
<dbReference type="CDD" id="cd03263">
    <property type="entry name" value="ABC_subfamily_A"/>
    <property type="match status" value="2"/>
</dbReference>
<keyword evidence="8 12" id="KW-1133">Transmembrane helix</keyword>
<evidence type="ECO:0000256" key="11">
    <source>
        <dbReference type="ARBA" id="ARBA00023329"/>
    </source>
</evidence>
<keyword evidence="2" id="KW-0813">Transport</keyword>
<dbReference type="PANTHER" id="PTHR19229">
    <property type="entry name" value="ATP-BINDING CASSETTE TRANSPORTER SUBFAMILY A ABCA"/>
    <property type="match status" value="1"/>
</dbReference>
<keyword evidence="9" id="KW-0445">Lipid transport</keyword>
<evidence type="ECO:0000259" key="13">
    <source>
        <dbReference type="PROSITE" id="PS50893"/>
    </source>
</evidence>
<keyword evidence="15" id="KW-1185">Reference proteome</keyword>
<dbReference type="InterPro" id="IPR027417">
    <property type="entry name" value="P-loop_NTPase"/>
</dbReference>
<feature type="transmembrane region" description="Helical" evidence="12">
    <location>
        <begin position="4129"/>
        <end position="4150"/>
    </location>
</feature>
<evidence type="ECO:0000256" key="2">
    <source>
        <dbReference type="ARBA" id="ARBA00022448"/>
    </source>
</evidence>
<feature type="transmembrane region" description="Helical" evidence="12">
    <location>
        <begin position="4371"/>
        <end position="4394"/>
    </location>
</feature>
<keyword evidence="5" id="KW-0547">Nucleotide-binding</keyword>
<dbReference type="InterPro" id="IPR017871">
    <property type="entry name" value="ABC_transporter-like_CS"/>
</dbReference>
<keyword evidence="6" id="KW-0067">ATP-binding</keyword>
<feature type="transmembrane region" description="Helical" evidence="12">
    <location>
        <begin position="3499"/>
        <end position="3521"/>
    </location>
</feature>
<dbReference type="Gene3D" id="3.40.50.300">
    <property type="entry name" value="P-loop containing nucleotide triphosphate hydrolases"/>
    <property type="match status" value="2"/>
</dbReference>
<evidence type="ECO:0000313" key="14">
    <source>
        <dbReference type="EMBL" id="KAL2081579.1"/>
    </source>
</evidence>
<dbReference type="PANTHER" id="PTHR19229:SF29">
    <property type="entry name" value="GLUCOSYLCERAMIDE TRANSPORTER ABCA12"/>
    <property type="match status" value="1"/>
</dbReference>
<evidence type="ECO:0000313" key="15">
    <source>
        <dbReference type="Proteomes" id="UP001591681"/>
    </source>
</evidence>
<sequence length="4983" mass="553496">MASFFHQLRLLLWKNGLSVIRQPGWSLALIIWPLVIFIILAITRSQFPPQIKDTCYVAPRNLPSAGFFPFLQTLMCNTDTSCSNHSRLSGRRYRAQHGHRVARDTADDQHHHGMVFPSAQPPVMTQLQHQGLIRNTRSTHDADSLTDIAKLWNILLNSSSQATPPKSSLLAALNNTIFLNKGDLQDMLKAVDQLKQSFCKLSLSTVDPSLQENDPLVVGLVTFCKTNDTFLEVSLIILNKVMTQVILNNPSEAFNTLGVAIAIFEHFQQQESFWELLLDLPNLFLLPTDEEKLADGAQRLESLKSTLTSIQSSFPETNISVTMVKPVIEGGISLLKYMSAWRGKDVYIPLKDVMMPLNVSSVTSDIIKLVELVAVPLTKAAVLIDRASFTYHLCGNSSAPSWLQQACSSGQVDVLFDWISPQKVVEQVLLAWGDGSASADVEFAKQFFSTVLNSTLTAGIDPTNTRSQRSSLGQPQNVQEELFVSIGSVAIQLMQGLPGWETVHSILMGGHASMQLATQAMITQQELMSLFLKDAQNIQATFQGLMHVQFMAEGFSIYITNSAINSVLKAVQGQVECSRHAALWSWLSSLSSLDPQLWETLVCPANGSRLEEVLMAPLLPVIQKVHQLVGVFEGTQQYNVSATMILAEWHKLLTVSQKNGQFLPYFFNEFDQEFFDSFILTNITVDWLKIMKERALGVLDFATNLEHLWPAVVPQFKQIYYVITYQPNVTAPPNCTMDQYSFMPLCDTGYTSQKFIAATEALIEELSTNPAALLRLVQGYVAILQSTYRDFYIGAVTQLLRAPGQLPGDGSIGSLLGNLIRVLDKDIQLVSNLMSVEQFASHLPMSLLSHIQEVFMLKPIEELWSGDTNASSIISAILEVAENNQYLLSGLPMNQSDLSSANFAAVIMKWLQVEVNLTMPISTSLSEILLTYSAALSTTDLAFLEQVLKPLANQTSEGVAELALRALMLLKEVVDASSGDVSKVVLAYVRQLQEFLVGALQLQQYVQLLQPGGGLSPGQITNLRPVVMDLLHTLSPESIQALNSKGWLAVVDAVLRQLGATVPQELQTHYQQLVSDTHGLLADLNLCLATGQDCAAGVSQVAQILSLAAEAMLAGPSGDLVLQFGPIQGNLTLSVTEKVLALFRPWTNASSSQQLTTKTVAQVLHFLQDITSKPNISLTALKQALSSSNLDLYELDKIAQLTVNTSVSIMLLDLTSIANIQQCLREQSHNASINRYMNSTGAECALKLIQKSVSFLQTFPLPQKTKSDLMALKLMIEIFAERMEKETVGLSPVKLSEEIIRKTLQNIEETLKNLNHSNTDEIINELNVLDGIFQLGFQEQYPYYTINHTLLGNQEYAQRVYTEIAQWYLKKLENATSGSAFAELLFPIFRVTQMQIALNLVQSEFNTLVTQQIEGVISQVQLPLDGHDLRRIGHAIVTILRGQLELIKTNLKLQQDYYDSIGMPVNTSIPKHIEEQFMMYINLTNKWTSDPSFTSAFASLLQWDLHSVNISTVDTDILKLLKAIVPLLSAEEQAYLAATEKAYQALIHVLQVASHDGLQSGNFTEAVLSAARVILEVGTVPNATIHQILGALGSSLQLFLHPDLSYAQSNHLSLVLARSLEDLIGSLMPRAAADVLLPMTSVITTYFETISQPAGPDQWNIIVVNILKGLTHSLPQNNTAQPFLSLTVRVIEFILNVTQGNTLSNWQNIGHLNITDINNVAEQLEGVLASLLPLLEDLVQGLTPQHAKAIADTLPVLLQIISGQANQHTFQRLERIAAVLLSTIRGTPAWNNATLHVIIEVIAMMADNLNAQAELIHSIQEPLSNLTLHLLQAVNTSSFNMVDFFREFQLAVQNTVQAVIQTSQEGRALNCTDVLKIWEAAGQAVGVPPSSLNMWCHISLLPFIKARGFTPYNAMEQSAQSFNGTDAEIVKALASLYDASLLQSSAVQQLITVLTHHIYPSQDGITTGAQHYWMEQLFQLQLYQSFSGIQMALDQVELVAPWMHPYVLAVEKATEYTLQNSQRLLNTNLTQQVLMEALEVLLTAMNYSQHESIQQVLSGYIGVDALSVDRLLKYIIKDVIGMRLLGDWPVAYGVLEQVLYANGTDVVLERVIDLVNWLGTTNETGVGFLTHALPKLYDVVRAVLEVVSHIISDLPPYSDMLSDLVGNTLNVLRQVTRTSDLFDPVDAYLADFQRSIMPMGHASPRRMRREVSREPMDDFLDLLQIEYGALFHALSIEPSPQEIIETVHVLFANPDLAIILKGLSNDMTGGSEQDETIDTALGVLSYLSMPSQSMKFADLFVEIVQDGWNVDDLGKLEKLAESLARTVDIAIILSKQPSLNITQRMEQIAKQVSGVVEQIVSHPGNTTDVASEFIMALNNILLENIEEAKDISPQITAILKLIITAASKPGSQISLLPYMMALDQTVSAFAPVLSAENLMYFNISGQMIKAFATLASYPYDLQKVLQSVHLISATLNHTLTYSGEVSLPGGRSIEEVVHPMILNSALATHILWNLSSVSHTFSSSLERQMMVIQSIEEAVSLLPEHMQAYTTPLRPVLLSALAWASSTDQIRPDFMGISSNVTASLLAVLNVTLGPVSSNEQGPARILYVVSNLVSQSLFEGLLMASPSTDSLSDMLTYLKSTVATLSTVLPAKGSHYLNVSQQLLENVARAVNYTSATGDLEGAVAMVADFVHTLVSVVQYSGNETTGSVMGDLEATLKRALQIILSGGDPLEQAAGVSQQVLHSIHGLLSLASGGTELDLAKLVLGATKMNVGHLLLMNDTNWLDKLPMVLADIATNLPDGLPFSGLIKNITLSLSQEPQENLNLLLQTLQTAADLLMTDMWNANYSLLLNRMLSQLCALERMDAVQQLTRALSLPPGLLCQSVAPAMQALHELTTAVAENTTQLYNVLFELFVGDPATYNIQPDWASIVSKIIGFDVNTLGTLDVNTTAPQDEVKVSGLLLNVTSFAIDVHKYTHLPPEIIQALLNFTLPSSNLQILAMLTNLRHCSSPSPLPLNNTQQLLFRAFCTLRPDQWYNFAILFTRHASVENVIYKLLLSSDMQGLVGVMLQMVRFLTDMMNKLLPAIHRLQDYLVSFGNLNLVADSEFHSLVRGKRSTISSKSTFVTISRALCRNGIMALFGISKLPIMTGTESSTKADHSREELIDKFMIPRDASPFCMNFYLDMVNTTGGAVAWAFLKPMLLGQVLYTPDTPLTREIIRKSNGTLHQFGLLKSFSEDWLLSSSYVMQSAELLNKTLPLLKNSLSNPFVKNFIESQTNVDISLMTDTLQNFSNMTVLLEKNKFIVTQITTLSTLMMNLSSCVNFDRYKAMKSVEEMDQQAEVLAKSRDLYASVIFKLPKENSSSLPEKVDYTIRMQIDNSMRTDRTRNPFWVRDSYITMTKTQRYNRGFIYLQEAIDRAIIETQLGQPVQEPAVQLQAFPYPCFFKDEYLDSISFAFPLVLMIAWVLFVANFVKKLVHERELRLHEYMKMMGVNPISHFFAWFIESACFLLVTIVILTVILKVGRVLPHSDAFLLFLYLCDYGLSILAISFLISSFFSKTNVAGLSGSLIYVICFFPFIVVMSLESNLSLGGKTALSLFSPTCFSYASQYISRYEAKEEGIQWSNTYVSPMVGDTASFGWLCWLLLIDSLIYFIIGAYIRMVFPGKYGIPAPWYFPVLPSFWCDLFGCQKTSKKAAKGLFFSNIMQKDTANNKNKANGMFPAQEDEFPDMPVGVALHGLTKTYGRRHAIHNLNLAFYEGHVTTLLGHNGAGKTTTMSLLTGLFGPTSGTIEVYGRDMQAYIDDIRRDLGVCMQYDVLFDDLTAKEHLLLYGQIKSPHWSQAELKEQVCRILKETGMYAHRHKRASALSGGMKRKLSISIAFIGGSRLVVLDEPTTGVDPCSRRSIWDIILQRKTDRTIILSTHHLDEAEVLSDRIAFMERGGLKCCGSPFYLKDKLAQGYNLTLTKKVQSPDSEEKFDSKELKAFIQSYLPEARMKEGEVGDVVYCLPPYSSQNAPAYRALLTSLDQNLDALQLGCYGVSDTTLEEVFLQLTKDEADERERPWSISESVLETAASRDSLPDDLSESSFSFADKAVLTGASTVRGLALVWQQVLAMLLKRMQHSRRDWKGMFAQVILPVLFVIAAMGLGSIKSNLQHFPEMQLSPGLYHTGEQYAFFSNQNPNSNSLVDTMMSFPGIDDVCSNNPNDMACAENSKAGPHTWTSQGNSSKPFKSCKCSKSEQVCERDNYHPPHIRNPSSQIVYNLTGINVEDYLLATANDFIRNRYGGWSFGKPLPPDLKMDLYDVPLNRTLTKVWYNPEGHHTMPAYLNSLNNFILRSSLPADKDHRQYSISVSSHPYPGQVEEEDAIVKSLVYTLVALCVLTGYSIMTASFVVYEVQEHHTGSKRLQHISGISEPFYWTINFIYDMALYMVPVALSVAMIAAFQLPAFTERQNLGAVTLLLVLFGFATFPWMYLLTAVFKDAEMAFISYVCINLFISVNTIISTAIVYFLGQLNENDESIQAVYQTLSRVFLVFPQFSFGNGLMELARVDMQVQILKVYGVDAYKDPFGTDMLGWMFLSLVLQGLLAFTLRLLLNKWLMRKVRRFICRRKAVPQRSSWYEDEDVVAEHRRVDSGAASADVLQLNQLTKIYQHLNKKVQAVKKLSVGIPAGECFGLLGVNGAGKTTTFKMLTGDISPTDGLAQIRDWDGRMVDIMDCRKEGINIGYCPQVDALDDLLTGEEHLYFYSRIRGISKREMDKVVNYLLRKLELEYHRNNTSESYSCGTRRKLSTALALIGHPQILLLDEPSSGMDPRSKRHLWKIISEEVMGKCAVVLTSHSMEECEALCTRLAIMVQGQFRCLGSLQHIKNRFGSGFTVKMYLAVASCNVDVITNFMQEHFPSTYLKDHHSTMVEYHVPIAPGGVADIFDQLESNKTALQIKHFSVSQTTLDEVFINFAMGKVGMEMVHSEGSDADSLNSFDSVDT</sequence>
<dbReference type="SUPFAM" id="SSF52540">
    <property type="entry name" value="P-loop containing nucleoside triphosphate hydrolases"/>
    <property type="match status" value="2"/>
</dbReference>
<evidence type="ECO:0000256" key="10">
    <source>
        <dbReference type="ARBA" id="ARBA00023136"/>
    </source>
</evidence>
<dbReference type="InterPro" id="IPR003439">
    <property type="entry name" value="ABC_transporter-like_ATP-bd"/>
</dbReference>
<organism evidence="14 15">
    <name type="scientific">Coilia grayii</name>
    <name type="common">Gray's grenadier anchovy</name>
    <dbReference type="NCBI Taxonomy" id="363190"/>
    <lineage>
        <taxon>Eukaryota</taxon>
        <taxon>Metazoa</taxon>
        <taxon>Chordata</taxon>
        <taxon>Craniata</taxon>
        <taxon>Vertebrata</taxon>
        <taxon>Euteleostomi</taxon>
        <taxon>Actinopterygii</taxon>
        <taxon>Neopterygii</taxon>
        <taxon>Teleostei</taxon>
        <taxon>Clupei</taxon>
        <taxon>Clupeiformes</taxon>
        <taxon>Clupeoidei</taxon>
        <taxon>Engraulidae</taxon>
        <taxon>Coilinae</taxon>
        <taxon>Coilia</taxon>
    </lineage>
</organism>